<dbReference type="EMBL" id="JAENRR010000001">
    <property type="protein sequence ID" value="MBK3515739.1"/>
    <property type="molecule type" value="Genomic_DNA"/>
</dbReference>
<evidence type="ECO:0000313" key="1">
    <source>
        <dbReference type="EMBL" id="MBK3515739.1"/>
    </source>
</evidence>
<proteinExistence type="predicted"/>
<comment type="caution">
    <text evidence="1">The sequence shown here is derived from an EMBL/GenBank/DDBJ whole genome shotgun (WGS) entry which is preliminary data.</text>
</comment>
<organism evidence="1 2">
    <name type="scientific">Carboxylicivirga marina</name>
    <dbReference type="NCBI Taxonomy" id="2800988"/>
    <lineage>
        <taxon>Bacteria</taxon>
        <taxon>Pseudomonadati</taxon>
        <taxon>Bacteroidota</taxon>
        <taxon>Bacteroidia</taxon>
        <taxon>Marinilabiliales</taxon>
        <taxon>Marinilabiliaceae</taxon>
        <taxon>Carboxylicivirga</taxon>
    </lineage>
</organism>
<protein>
    <submittedName>
        <fullName evidence="1">Uncharacterized protein</fullName>
    </submittedName>
</protein>
<gene>
    <name evidence="1" type="ORF">JIV24_00205</name>
</gene>
<dbReference type="RefSeq" id="WP_200462970.1">
    <property type="nucleotide sequence ID" value="NZ_JAENRR010000001.1"/>
</dbReference>
<dbReference type="Proteomes" id="UP000605676">
    <property type="component" value="Unassembled WGS sequence"/>
</dbReference>
<name>A0ABS1HDI1_9BACT</name>
<evidence type="ECO:0000313" key="2">
    <source>
        <dbReference type="Proteomes" id="UP000605676"/>
    </source>
</evidence>
<sequence length="195" mass="23217">MEESGLPWRMQKIFDRMDEHERIGKAFLSQLKADLILYVLDERPLVKQYYAEVAEQLIEISDKTAHQVFDDFDLALSINSNKMNVDEYSGVRKPKTKQEAELKLKAEIAKIPNCDEEVFAEIFWESFEQEQKREWFIYKAYSKMKEVLVKYYEDLILSLDSKYLRILDSYLFTTAYNDFSDEVFVLEGKIRKLKC</sequence>
<keyword evidence="2" id="KW-1185">Reference proteome</keyword>
<accession>A0ABS1HDI1</accession>
<reference evidence="1 2" key="1">
    <citation type="submission" date="2021-01" db="EMBL/GenBank/DDBJ databases">
        <title>Carboxyliciviraga sp.nov., isolated from coastal sediments.</title>
        <authorList>
            <person name="Lu D."/>
            <person name="Zhang T."/>
        </authorList>
    </citation>
    <scope>NUCLEOTIDE SEQUENCE [LARGE SCALE GENOMIC DNA]</scope>
    <source>
        <strain evidence="1 2">N1Y132</strain>
    </source>
</reference>